<protein>
    <submittedName>
        <fullName evidence="2">TaqI-like C-terminal specificity domain-containing protein</fullName>
    </submittedName>
</protein>
<dbReference type="Pfam" id="PF12950">
    <property type="entry name" value="TaqI_C"/>
    <property type="match status" value="1"/>
</dbReference>
<dbReference type="Proteomes" id="UP000243819">
    <property type="component" value="Unassembled WGS sequence"/>
</dbReference>
<accession>A0A1I0CD48</accession>
<sequence>PKSTFNIKYILALLNSTPLQFYFENIFSSFKVLRHHIEAFPIPIIDFSKEKEIEGLVNLILQEDEDKEEILNNLYQELDEEVYELFHLSKKEIKFVEKDF</sequence>
<dbReference type="InterPro" id="IPR025931">
    <property type="entry name" value="TaqI_C"/>
</dbReference>
<feature type="non-terminal residue" evidence="2">
    <location>
        <position position="1"/>
    </location>
</feature>
<feature type="domain" description="TaqI-like C-terminal specificity" evidence="1">
    <location>
        <begin position="3"/>
        <end position="42"/>
    </location>
</feature>
<evidence type="ECO:0000313" key="3">
    <source>
        <dbReference type="Proteomes" id="UP000243819"/>
    </source>
</evidence>
<name>A0A1I0CD48_9FIRM</name>
<organism evidence="2 3">
    <name type="scientific">Anaerobranca gottschalkii DSM 13577</name>
    <dbReference type="NCBI Taxonomy" id="1120990"/>
    <lineage>
        <taxon>Bacteria</taxon>
        <taxon>Bacillati</taxon>
        <taxon>Bacillota</taxon>
        <taxon>Clostridia</taxon>
        <taxon>Eubacteriales</taxon>
        <taxon>Proteinivoracaceae</taxon>
        <taxon>Anaerobranca</taxon>
    </lineage>
</organism>
<gene>
    <name evidence="2" type="ORF">SAMN03080614_10667</name>
</gene>
<evidence type="ECO:0000313" key="2">
    <source>
        <dbReference type="EMBL" id="SET16842.1"/>
    </source>
</evidence>
<keyword evidence="3" id="KW-1185">Reference proteome</keyword>
<dbReference type="EMBL" id="FOIF01000066">
    <property type="protein sequence ID" value="SET16842.1"/>
    <property type="molecule type" value="Genomic_DNA"/>
</dbReference>
<evidence type="ECO:0000259" key="1">
    <source>
        <dbReference type="Pfam" id="PF12950"/>
    </source>
</evidence>
<proteinExistence type="predicted"/>
<dbReference type="RefSeq" id="WP_278276557.1">
    <property type="nucleotide sequence ID" value="NZ_FOIF01000066.1"/>
</dbReference>
<reference evidence="3" key="1">
    <citation type="submission" date="2016-10" db="EMBL/GenBank/DDBJ databases">
        <authorList>
            <person name="Varghese N."/>
            <person name="Submissions S."/>
        </authorList>
    </citation>
    <scope>NUCLEOTIDE SEQUENCE [LARGE SCALE GENOMIC DNA]</scope>
    <source>
        <strain evidence="3">DSM 13577</strain>
    </source>
</reference>
<dbReference type="STRING" id="1120990.SAMN03080614_10667"/>
<dbReference type="AlphaFoldDB" id="A0A1I0CD48"/>